<accession>A0A7S4K5L3</accession>
<organism evidence="2">
    <name type="scientific">Odontella aurita</name>
    <dbReference type="NCBI Taxonomy" id="265563"/>
    <lineage>
        <taxon>Eukaryota</taxon>
        <taxon>Sar</taxon>
        <taxon>Stramenopiles</taxon>
        <taxon>Ochrophyta</taxon>
        <taxon>Bacillariophyta</taxon>
        <taxon>Mediophyceae</taxon>
        <taxon>Biddulphiophycidae</taxon>
        <taxon>Eupodiscales</taxon>
        <taxon>Odontellaceae</taxon>
        <taxon>Odontella</taxon>
    </lineage>
</organism>
<name>A0A7S4K5L3_9STRA</name>
<evidence type="ECO:0000313" key="2">
    <source>
        <dbReference type="EMBL" id="CAE2284548.1"/>
    </source>
</evidence>
<feature type="region of interest" description="Disordered" evidence="1">
    <location>
        <begin position="34"/>
        <end position="56"/>
    </location>
</feature>
<proteinExistence type="predicted"/>
<protein>
    <submittedName>
        <fullName evidence="2">Uncharacterized protein</fullName>
    </submittedName>
</protein>
<feature type="compositionally biased region" description="Low complexity" evidence="1">
    <location>
        <begin position="40"/>
        <end position="54"/>
    </location>
</feature>
<dbReference type="EMBL" id="HBKQ01057957">
    <property type="protein sequence ID" value="CAE2284548.1"/>
    <property type="molecule type" value="Transcribed_RNA"/>
</dbReference>
<evidence type="ECO:0000256" key="1">
    <source>
        <dbReference type="SAM" id="MobiDB-lite"/>
    </source>
</evidence>
<dbReference type="AlphaFoldDB" id="A0A7S4K5L3"/>
<reference evidence="2" key="1">
    <citation type="submission" date="2021-01" db="EMBL/GenBank/DDBJ databases">
        <authorList>
            <person name="Corre E."/>
            <person name="Pelletier E."/>
            <person name="Niang G."/>
            <person name="Scheremetjew M."/>
            <person name="Finn R."/>
            <person name="Kale V."/>
            <person name="Holt S."/>
            <person name="Cochrane G."/>
            <person name="Meng A."/>
            <person name="Brown T."/>
            <person name="Cohen L."/>
        </authorList>
    </citation>
    <scope>NUCLEOTIDE SEQUENCE</scope>
    <source>
        <strain evidence="2">Isolate 1302-5</strain>
    </source>
</reference>
<sequence length="100" mass="10216">MMVRALNLLLCGAAASSGLFVGGAAAFSVSPLSRGGGRAAGPHAATSAPSAALPADRRRASAVVGPLSSTPEDVIEEMDPERRSNLFQTLLRDLQVEGLK</sequence>
<gene>
    <name evidence="2" type="ORF">OAUR00152_LOCUS39601</name>
</gene>